<feature type="region of interest" description="Disordered" evidence="1">
    <location>
        <begin position="311"/>
        <end position="337"/>
    </location>
</feature>
<evidence type="ECO:0000256" key="1">
    <source>
        <dbReference type="SAM" id="MobiDB-lite"/>
    </source>
</evidence>
<comment type="caution">
    <text evidence="2">The sequence shown here is derived from an EMBL/GenBank/DDBJ whole genome shotgun (WGS) entry which is preliminary data.</text>
</comment>
<evidence type="ECO:0000313" key="3">
    <source>
        <dbReference type="Proteomes" id="UP001151760"/>
    </source>
</evidence>
<feature type="region of interest" description="Disordered" evidence="1">
    <location>
        <begin position="197"/>
        <end position="266"/>
    </location>
</feature>
<name>A0ABQ5IY32_9ASTR</name>
<gene>
    <name evidence="2" type="ORF">Tco_1114451</name>
</gene>
<evidence type="ECO:0000313" key="2">
    <source>
        <dbReference type="EMBL" id="GJU04113.1"/>
    </source>
</evidence>
<organism evidence="2 3">
    <name type="scientific">Tanacetum coccineum</name>
    <dbReference type="NCBI Taxonomy" id="301880"/>
    <lineage>
        <taxon>Eukaryota</taxon>
        <taxon>Viridiplantae</taxon>
        <taxon>Streptophyta</taxon>
        <taxon>Embryophyta</taxon>
        <taxon>Tracheophyta</taxon>
        <taxon>Spermatophyta</taxon>
        <taxon>Magnoliopsida</taxon>
        <taxon>eudicotyledons</taxon>
        <taxon>Gunneridae</taxon>
        <taxon>Pentapetalae</taxon>
        <taxon>asterids</taxon>
        <taxon>campanulids</taxon>
        <taxon>Asterales</taxon>
        <taxon>Asteraceae</taxon>
        <taxon>Asteroideae</taxon>
        <taxon>Anthemideae</taxon>
        <taxon>Anthemidinae</taxon>
        <taxon>Tanacetum</taxon>
    </lineage>
</organism>
<reference evidence="2" key="1">
    <citation type="journal article" date="2022" name="Int. J. Mol. Sci.">
        <title>Draft Genome of Tanacetum Coccineum: Genomic Comparison of Closely Related Tanacetum-Family Plants.</title>
        <authorList>
            <person name="Yamashiro T."/>
            <person name="Shiraishi A."/>
            <person name="Nakayama K."/>
            <person name="Satake H."/>
        </authorList>
    </citation>
    <scope>NUCLEOTIDE SEQUENCE</scope>
</reference>
<accession>A0ABQ5IY32</accession>
<keyword evidence="3" id="KW-1185">Reference proteome</keyword>
<feature type="compositionally biased region" description="Basic and acidic residues" evidence="1">
    <location>
        <begin position="316"/>
        <end position="337"/>
    </location>
</feature>
<proteinExistence type="predicted"/>
<dbReference type="EMBL" id="BQNB010021218">
    <property type="protein sequence ID" value="GJU04113.1"/>
    <property type="molecule type" value="Genomic_DNA"/>
</dbReference>
<sequence length="650" mass="74722">MPEPVVVEPKVVSQPKVWSDSPIIEEYESDSDDEYVIQPSKEQEKPTFSFVNTVQHVKTPRETVKEQNIYSPSPKSNKRNWNGLMSKRLGLGYGFTKKACFDNPQRALKNKGIVDSGCSRHMTGNKAYLAEYQDYNGGPDAQAAEILKLKDQIKKLKRKCKPSISHHRAWLKSVKRLLMKKRLGRKEFGLHGNRGCCKRRQSNETEELNKGSGKKGRSTEELVSTVVPKTVSTARPELSTARPDVDAARQEDSAVEPRTPPTTTSIFDDEDITMAQTLIKMKEEKAKEKRVSIKDIEDSSRPARSILTLKPLPTIDPKDKGKSALEEPKPAKKMTRSDFDAAQIARDVEIARQLQVYLQAEVERERQKEEEASKAAIAETCDEVQAGIDADALFASKLQQEEREEYIIEEREKLLAEIIVAQRKFRAAQRSAEIRSRPLTKSQLRNLMMTYLKNMGGYKHSQLKSNTFAEIQGLYERQKRVIDDFKPIDSDDAVKDSKEAAGIHKQKVLEEPNSTKKTDANLEEEEQLKAFLKIVPDEEGIIDYEVLEKWFSIINWESKFYDFDKHGAKCIYYRIFRFDGSSRWIKTFSEMVTRFDRLDLVELYNLVMKRFETTTPEGVDLVPWGDLRTMFDANAEDELWQNQERWNLKS</sequence>
<reference evidence="2" key="2">
    <citation type="submission" date="2022-01" db="EMBL/GenBank/DDBJ databases">
        <authorList>
            <person name="Yamashiro T."/>
            <person name="Shiraishi A."/>
            <person name="Satake H."/>
            <person name="Nakayama K."/>
        </authorList>
    </citation>
    <scope>NUCLEOTIDE SEQUENCE</scope>
</reference>
<dbReference type="Proteomes" id="UP001151760">
    <property type="component" value="Unassembled WGS sequence"/>
</dbReference>
<evidence type="ECO:0008006" key="4">
    <source>
        <dbReference type="Google" id="ProtNLM"/>
    </source>
</evidence>
<protein>
    <recommendedName>
        <fullName evidence="4">EF-hand domain-containing protein</fullName>
    </recommendedName>
</protein>
<feature type="compositionally biased region" description="Basic and acidic residues" evidence="1">
    <location>
        <begin position="243"/>
        <end position="252"/>
    </location>
</feature>